<reference evidence="5 6" key="1">
    <citation type="submission" date="2014-08" db="EMBL/GenBank/DDBJ databases">
        <title>Porphyromonas gingivicanis strain:COT-022_OH1391 Genome sequencing.</title>
        <authorList>
            <person name="Wallis C."/>
            <person name="Deusch O."/>
            <person name="O'Flynn C."/>
            <person name="Davis I."/>
            <person name="Jospin G."/>
            <person name="Darling A.E."/>
            <person name="Coil D.A."/>
            <person name="Alexiev A."/>
            <person name="Horsfall A."/>
            <person name="Kirkwood N."/>
            <person name="Harris S."/>
            <person name="Eisen J.A."/>
        </authorList>
    </citation>
    <scope>NUCLEOTIDE SEQUENCE [LARGE SCALE GENOMIC DNA]</scope>
    <source>
        <strain evidence="6">COT-022 OH1391</strain>
    </source>
</reference>
<dbReference type="GO" id="GO:0006508">
    <property type="term" value="P:proteolysis"/>
    <property type="evidence" value="ECO:0007669"/>
    <property type="project" value="UniProtKB-KW"/>
</dbReference>
<dbReference type="Proteomes" id="UP000030134">
    <property type="component" value="Unassembled WGS sequence"/>
</dbReference>
<comment type="caution">
    <text evidence="5">The sequence shown here is derived from an EMBL/GenBank/DDBJ whole genome shotgun (WGS) entry which is preliminary data.</text>
</comment>
<keyword evidence="4" id="KW-0843">Virulence</keyword>
<evidence type="ECO:0000256" key="3">
    <source>
        <dbReference type="ARBA" id="ARBA00022807"/>
    </source>
</evidence>
<accession>A0A0A2G411</accession>
<keyword evidence="3" id="KW-0378">Hydrolase</keyword>
<dbReference type="STRING" id="266762.HQ36_08770"/>
<evidence type="ECO:0000256" key="2">
    <source>
        <dbReference type="ARBA" id="ARBA00022670"/>
    </source>
</evidence>
<dbReference type="OrthoDB" id="7794186at2"/>
<keyword evidence="2" id="KW-0645">Protease</keyword>
<dbReference type="Gene3D" id="2.60.40.10">
    <property type="entry name" value="Immunoglobulins"/>
    <property type="match status" value="1"/>
</dbReference>
<name>A0A0A2G411_9PORP</name>
<proteinExistence type="inferred from homology"/>
<dbReference type="eggNOG" id="ENOG5033YH5">
    <property type="taxonomic scope" value="Bacteria"/>
</dbReference>
<evidence type="ECO:0000256" key="1">
    <source>
        <dbReference type="ARBA" id="ARBA00006067"/>
    </source>
</evidence>
<dbReference type="EMBL" id="JQZW01000019">
    <property type="protein sequence ID" value="KGN97100.1"/>
    <property type="molecule type" value="Genomic_DNA"/>
</dbReference>
<gene>
    <name evidence="5" type="ORF">HQ36_08770</name>
</gene>
<dbReference type="InterPro" id="IPR013783">
    <property type="entry name" value="Ig-like_fold"/>
</dbReference>
<sequence length="1543" mass="173444">MCLIQKLSINKYYLSLFLLFLSGVNSIFAQNVSDFSVRVEATPSTCVQNGRVKIIVAKTPGAPTYPYRVYYDLLDSKNVSVTNTGTYVDNQVIGNLRPGTYKTNLKVENTSNGVSIQLAPVTAVITSSYKVPSLKLNVERKSLNNYRPSGSGEALSTGIISATVQGGTAPYTLTILEAPVSTLKGSSFILEQNKPIFLYNLKKGTYKIKVTDACGDLPVQSIEMSNVASDLPRNSFSALYFNSSMEKTEDMRKKYCDWIRLVYNNYSGNPISELTPYFGMSIDTLAKYYDYAWQTPAETKKKVARSYHSFFSQAPFGNTTHGSDKEAIYYKLPSNVTFQEIAQKELYWPALFVKVKGSSEEMPAGYTPSHYGYTSLFIERRLKETDPCTPYILEVRSERSRSRLMCYPIEVKVESSNKADTQILSFDQETDYVSFPHPLDRNKTYTITTKDARGDIRKEILKPNYYGMSISSDKDFCLGKLKDRFLLYAYRYTGTNSSSSFPNDWRGYKIFFKSAPPSFEPAEGAIQVGEVYEIPQDPKMSSLSALQILAPKNQLADTYYLNPPAGKYEFELTDKCGGKFPVSINYTPERVPKYTADESVFRPKIVKIECGRVRIYPFANTYEGLLKKDGVSIEPFFKLDKLPSSIKYDDVRTNIPSDSYTWSGNRIFTTQYKDKGLLNPAEIYLDFPITEGYIELALRMGTSYDFLRKDRIVDNLVCMPTFSIPLQNLPLTYDRDTYIGYSCPSGLSGELHITPINNVGNTTVELREMDGTHIETKTVPKGTVATFKLKGTTSKPIPTQYRAVIKDLDCQNTSNEVLTIYSLASPSVIRSKNQQRKFCEGDSIELDVINLGALKYTWIFPNGSHREGKKLVIPSATSEDSGIYKLVISSLTCGDEQTNVEIPFTISVAPTELWWKYDAEDANWHNPNNWALTSGESVSSVPSHCTVVHIPASVQHAYPDLGGGTTTRDIFGTPECSDIFFHYGSQLGNPQELSYQRAHIDYNFGEMTPSGEPIPLVLYGHPRANEKMLARDRWYMLSTPLRNTVSGDFGLAGSPRTYQRFLSEQVVGSLTDLSFNDPFPSLVASLTSAEYRNALALKVAGAGEGAVDYLSNKHLNALLGIIQLPFFEIHSEDYAYPLHTFDAVSRRSTFRYFDEKTLEPMALCDAVSRGDGVYSYRFVYERYNSSSPGASTIGTVNDRGGIVPGYSMALGVLKTDQFFMVGNPFMTPINFDKLSDVNENTIYPYYYIFENNTWKVYSREIGSVSTLGKGVAPLQAVVLRYKNRGSADLLFPTSGERNVLMPSWKSSLGIAPIHVQIEKELQKEISSILKIRVENHKKESSEVFLGWTLGGESAPALSNREYSTVPTLFITNPDTSESNAICFPKRNVGSLDLGLYADLSGEMTLSFDNIDLALYKELILEDRETGRHQNILEQSTYHFIHKPSVGLKRFRLRLKRYGVSNEVEERYEAFAPSLRKEQGVLYLSANYPMSSISLYDMNGAQVYTYQGKSLSQHEIAVEKWYNKVILVEVRSYSGECWVQKLHL</sequence>
<keyword evidence="6" id="KW-1185">Reference proteome</keyword>
<dbReference type="GO" id="GO:0008234">
    <property type="term" value="F:cysteine-type peptidase activity"/>
    <property type="evidence" value="ECO:0007669"/>
    <property type="project" value="UniProtKB-KW"/>
</dbReference>
<evidence type="ECO:0000256" key="4">
    <source>
        <dbReference type="ARBA" id="ARBA00023026"/>
    </source>
</evidence>
<keyword evidence="3" id="KW-0788">Thiol protease</keyword>
<evidence type="ECO:0000313" key="5">
    <source>
        <dbReference type="EMBL" id="KGN97100.1"/>
    </source>
</evidence>
<comment type="similarity">
    <text evidence="1">Belongs to the peptidase C25 family.</text>
</comment>
<organism evidence="5 6">
    <name type="scientific">Porphyromonas gingivicanis</name>
    <dbReference type="NCBI Taxonomy" id="266762"/>
    <lineage>
        <taxon>Bacteria</taxon>
        <taxon>Pseudomonadati</taxon>
        <taxon>Bacteroidota</taxon>
        <taxon>Bacteroidia</taxon>
        <taxon>Bacteroidales</taxon>
        <taxon>Porphyromonadaceae</taxon>
        <taxon>Porphyromonas</taxon>
    </lineage>
</organism>
<protein>
    <recommendedName>
        <fullName evidence="7">Ig-like domain-containing protein</fullName>
    </recommendedName>
</protein>
<dbReference type="RefSeq" id="WP_036885142.1">
    <property type="nucleotide sequence ID" value="NZ_JQZW01000019.1"/>
</dbReference>
<evidence type="ECO:0000313" key="6">
    <source>
        <dbReference type="Proteomes" id="UP000030134"/>
    </source>
</evidence>
<evidence type="ECO:0008006" key="7">
    <source>
        <dbReference type="Google" id="ProtNLM"/>
    </source>
</evidence>